<dbReference type="Proteomes" id="UP001276854">
    <property type="component" value="Unassembled WGS sequence"/>
</dbReference>
<proteinExistence type="predicted"/>
<organism evidence="2 3">
    <name type="scientific">Clostridium boliviensis</name>
    <dbReference type="NCBI Taxonomy" id="318465"/>
    <lineage>
        <taxon>Bacteria</taxon>
        <taxon>Bacillati</taxon>
        <taxon>Bacillota</taxon>
        <taxon>Clostridia</taxon>
        <taxon>Eubacteriales</taxon>
        <taxon>Clostridiaceae</taxon>
        <taxon>Clostridium</taxon>
    </lineage>
</organism>
<dbReference type="EMBL" id="JAWONS010000317">
    <property type="protein sequence ID" value="MDW2800200.1"/>
    <property type="molecule type" value="Genomic_DNA"/>
</dbReference>
<reference evidence="2 3" key="1">
    <citation type="submission" date="2023-10" db="EMBL/GenBank/DDBJ databases">
        <title>A novel Glycoside Hydrolase 43-Like Enzyme from Clostrdium boliviensis is an Endo-xylanase, and a Candidate for Xylooligosaccharides Production from Different Xylan Substrates.</title>
        <authorList>
            <person name="Alvarez M.T."/>
            <person name="Rocabado-Villegas L.R."/>
            <person name="Salas-Veizaga D.M."/>
            <person name="Linares-Pasten J.A."/>
            <person name="Gudmundsdottir E.E."/>
            <person name="Hreggvidsson G.O."/>
            <person name="Adlercreutz P."/>
            <person name="Nordberg Karlsson E."/>
        </authorList>
    </citation>
    <scope>NUCLEOTIDE SEQUENCE [LARGE SCALE GENOMIC DNA]</scope>
    <source>
        <strain evidence="2 3">E-1</strain>
    </source>
</reference>
<sequence>MKIINFLVEQAMLFTREVLAMILVGVITPWITSRLKKRSQKENPPSS</sequence>
<gene>
    <name evidence="2" type="ORF">RZO55_21760</name>
</gene>
<feature type="transmembrane region" description="Helical" evidence="1">
    <location>
        <begin position="12"/>
        <end position="31"/>
    </location>
</feature>
<keyword evidence="1" id="KW-0472">Membrane</keyword>
<keyword evidence="1" id="KW-1133">Transmembrane helix</keyword>
<comment type="caution">
    <text evidence="2">The sequence shown here is derived from an EMBL/GenBank/DDBJ whole genome shotgun (WGS) entry which is preliminary data.</text>
</comment>
<evidence type="ECO:0000313" key="2">
    <source>
        <dbReference type="EMBL" id="MDW2800200.1"/>
    </source>
</evidence>
<evidence type="ECO:0000256" key="1">
    <source>
        <dbReference type="SAM" id="Phobius"/>
    </source>
</evidence>
<keyword evidence="1" id="KW-0812">Transmembrane</keyword>
<protein>
    <submittedName>
        <fullName evidence="2">Uncharacterized protein</fullName>
    </submittedName>
</protein>
<dbReference type="RefSeq" id="WP_318066386.1">
    <property type="nucleotide sequence ID" value="NZ_JAWONS010000317.1"/>
</dbReference>
<keyword evidence="3" id="KW-1185">Reference proteome</keyword>
<accession>A0ABU4GRE3</accession>
<evidence type="ECO:0000313" key="3">
    <source>
        <dbReference type="Proteomes" id="UP001276854"/>
    </source>
</evidence>
<name>A0ABU4GRE3_9CLOT</name>